<dbReference type="EMBL" id="CABO01000028">
    <property type="protein sequence ID" value="CBI01900.1"/>
    <property type="molecule type" value="Genomic_DNA"/>
</dbReference>
<reference evidence="3" key="1">
    <citation type="submission" date="2009-10" db="EMBL/GenBank/DDBJ databases">
        <title>Diversity of trophic interactions inside an arsenic-rich microbial ecosystem.</title>
        <authorList>
            <person name="Bertin P.N."/>
            <person name="Heinrich-Salmeron A."/>
            <person name="Pelletier E."/>
            <person name="Goulhen-Chollet F."/>
            <person name="Arsene-Ploetze F."/>
            <person name="Gallien S."/>
            <person name="Calteau A."/>
            <person name="Vallenet D."/>
            <person name="Casiot C."/>
            <person name="Chane-Woon-Ming B."/>
            <person name="Giloteaux L."/>
            <person name="Barakat M."/>
            <person name="Bonnefoy V."/>
            <person name="Bruneel O."/>
            <person name="Chandler M."/>
            <person name="Cleiss J."/>
            <person name="Duran R."/>
            <person name="Elbaz-Poulichet F."/>
            <person name="Fonknechten N."/>
            <person name="Lauga B."/>
            <person name="Mornico D."/>
            <person name="Ortet P."/>
            <person name="Schaeffer C."/>
            <person name="Siguier P."/>
            <person name="Alexander Thil Smith A."/>
            <person name="Van Dorsselaer A."/>
            <person name="Weissenbach J."/>
            <person name="Medigue C."/>
            <person name="Le Paslier D."/>
        </authorList>
    </citation>
    <scope>NUCLEOTIDE SEQUENCE</scope>
</reference>
<proteinExistence type="predicted"/>
<evidence type="ECO:0000256" key="1">
    <source>
        <dbReference type="ARBA" id="ARBA00022679"/>
    </source>
</evidence>
<evidence type="ECO:0000259" key="2">
    <source>
        <dbReference type="Pfam" id="PF25087"/>
    </source>
</evidence>
<dbReference type="SUPFAM" id="SSF51161">
    <property type="entry name" value="Trimeric LpxA-like enzymes"/>
    <property type="match status" value="1"/>
</dbReference>
<dbReference type="PANTHER" id="PTHR13061:SF29">
    <property type="entry name" value="GAMMA CARBONIC ANHYDRASE-LIKE 1, MITOCHONDRIAL-RELATED"/>
    <property type="match status" value="1"/>
</dbReference>
<dbReference type="InterPro" id="IPR050484">
    <property type="entry name" value="Transf_Hexapept/Carb_Anhydrase"/>
</dbReference>
<gene>
    <name evidence="3" type="ORF">CARN4_2095</name>
</gene>
<name>E6Q4H8_9ZZZZ</name>
<feature type="domain" description="Mannose-1-phosphate guanyltransferase C-terminal" evidence="2">
    <location>
        <begin position="47"/>
        <end position="142"/>
    </location>
</feature>
<dbReference type="InterPro" id="IPR056729">
    <property type="entry name" value="GMPPB_C"/>
</dbReference>
<dbReference type="InterPro" id="IPR047324">
    <property type="entry name" value="LbH_gamma_CA-like"/>
</dbReference>
<dbReference type="PANTHER" id="PTHR13061">
    <property type="entry name" value="DYNACTIN SUBUNIT P25"/>
    <property type="match status" value="1"/>
</dbReference>
<accession>E6Q4H8</accession>
<sequence length="178" mass="18492">MLVTFRGKTPRVDPSAFVAPTAVLIGDVEVGPESSIWFGAVLRGDNGPIRVGARTSVQDNAVIHVTIATNIGDDVTIGHAAVMEDCTIESKALIGSNAVLLNGCSIGRGSLVAAGSVVGERVVVPPNVLVAGAPAKVKKAIEGEARRWIEIASDEYIQLTRAYRAEGIGAPEAQQVQP</sequence>
<dbReference type="InterPro" id="IPR011004">
    <property type="entry name" value="Trimer_LpxA-like_sf"/>
</dbReference>
<dbReference type="InterPro" id="IPR018357">
    <property type="entry name" value="Hexapep_transf_CS"/>
</dbReference>
<dbReference type="AlphaFoldDB" id="E6Q4H8"/>
<dbReference type="GO" id="GO:0016740">
    <property type="term" value="F:transferase activity"/>
    <property type="evidence" value="ECO:0007669"/>
    <property type="project" value="UniProtKB-KW"/>
</dbReference>
<comment type="caution">
    <text evidence="3">The sequence shown here is derived from an EMBL/GenBank/DDBJ whole genome shotgun (WGS) entry which is preliminary data.</text>
</comment>
<keyword evidence="1" id="KW-0808">Transferase</keyword>
<evidence type="ECO:0000313" key="3">
    <source>
        <dbReference type="EMBL" id="CBI01900.1"/>
    </source>
</evidence>
<dbReference type="Gene3D" id="2.160.10.10">
    <property type="entry name" value="Hexapeptide repeat proteins"/>
    <property type="match status" value="1"/>
</dbReference>
<dbReference type="PROSITE" id="PS00101">
    <property type="entry name" value="HEXAPEP_TRANSFERASES"/>
    <property type="match status" value="1"/>
</dbReference>
<protein>
    <submittedName>
        <fullName evidence="3">Putative Trimeric LpxA-like enzyme</fullName>
    </submittedName>
</protein>
<dbReference type="Pfam" id="PF25087">
    <property type="entry name" value="GMPPB_C"/>
    <property type="match status" value="1"/>
</dbReference>
<organism evidence="3">
    <name type="scientific">mine drainage metagenome</name>
    <dbReference type="NCBI Taxonomy" id="410659"/>
    <lineage>
        <taxon>unclassified sequences</taxon>
        <taxon>metagenomes</taxon>
        <taxon>ecological metagenomes</taxon>
    </lineage>
</organism>
<dbReference type="CDD" id="cd04645">
    <property type="entry name" value="LbH_gamma_CA_like"/>
    <property type="match status" value="1"/>
</dbReference>